<dbReference type="EMBL" id="KQ965742">
    <property type="protein sequence ID" value="KXS18326.1"/>
    <property type="molecule type" value="Genomic_DNA"/>
</dbReference>
<feature type="compositionally biased region" description="Low complexity" evidence="2">
    <location>
        <begin position="326"/>
        <end position="343"/>
    </location>
</feature>
<feature type="domain" description="RING-type" evidence="4">
    <location>
        <begin position="470"/>
        <end position="510"/>
    </location>
</feature>
<feature type="region of interest" description="Disordered" evidence="2">
    <location>
        <begin position="387"/>
        <end position="430"/>
    </location>
</feature>
<dbReference type="Pfam" id="PF13639">
    <property type="entry name" value="zf-RING_2"/>
    <property type="match status" value="1"/>
</dbReference>
<keyword evidence="1" id="KW-0862">Zinc</keyword>
<dbReference type="AlphaFoldDB" id="A0A139ANL0"/>
<organism evidence="5 6">
    <name type="scientific">Gonapodya prolifera (strain JEL478)</name>
    <name type="common">Monoblepharis prolifera</name>
    <dbReference type="NCBI Taxonomy" id="1344416"/>
    <lineage>
        <taxon>Eukaryota</taxon>
        <taxon>Fungi</taxon>
        <taxon>Fungi incertae sedis</taxon>
        <taxon>Chytridiomycota</taxon>
        <taxon>Chytridiomycota incertae sedis</taxon>
        <taxon>Monoblepharidomycetes</taxon>
        <taxon>Monoblepharidales</taxon>
        <taxon>Gonapodyaceae</taxon>
        <taxon>Gonapodya</taxon>
    </lineage>
</organism>
<keyword evidence="3" id="KW-1133">Transmembrane helix</keyword>
<evidence type="ECO:0000313" key="5">
    <source>
        <dbReference type="EMBL" id="KXS18326.1"/>
    </source>
</evidence>
<feature type="transmembrane region" description="Helical" evidence="3">
    <location>
        <begin position="174"/>
        <end position="192"/>
    </location>
</feature>
<dbReference type="STRING" id="1344416.A0A139ANL0"/>
<dbReference type="SMART" id="SM00184">
    <property type="entry name" value="RING"/>
    <property type="match status" value="1"/>
</dbReference>
<keyword evidence="6" id="KW-1185">Reference proteome</keyword>
<protein>
    <recommendedName>
        <fullName evidence="4">RING-type domain-containing protein</fullName>
    </recommendedName>
</protein>
<feature type="transmembrane region" description="Helical" evidence="3">
    <location>
        <begin position="54"/>
        <end position="72"/>
    </location>
</feature>
<keyword evidence="3" id="KW-0472">Membrane</keyword>
<feature type="region of interest" description="Disordered" evidence="2">
    <location>
        <begin position="272"/>
        <end position="294"/>
    </location>
</feature>
<reference evidence="5 6" key="1">
    <citation type="journal article" date="2015" name="Genome Biol. Evol.">
        <title>Phylogenomic analyses indicate that early fungi evolved digesting cell walls of algal ancestors of land plants.</title>
        <authorList>
            <person name="Chang Y."/>
            <person name="Wang S."/>
            <person name="Sekimoto S."/>
            <person name="Aerts A.L."/>
            <person name="Choi C."/>
            <person name="Clum A."/>
            <person name="LaButti K.M."/>
            <person name="Lindquist E.A."/>
            <person name="Yee Ngan C."/>
            <person name="Ohm R.A."/>
            <person name="Salamov A.A."/>
            <person name="Grigoriev I.V."/>
            <person name="Spatafora J.W."/>
            <person name="Berbee M.L."/>
        </authorList>
    </citation>
    <scope>NUCLEOTIDE SEQUENCE [LARGE SCALE GENOMIC DNA]</scope>
    <source>
        <strain evidence="5 6">JEL478</strain>
    </source>
</reference>
<evidence type="ECO:0000256" key="1">
    <source>
        <dbReference type="PROSITE-ProRule" id="PRU00175"/>
    </source>
</evidence>
<feature type="compositionally biased region" description="Basic and acidic residues" evidence="2">
    <location>
        <begin position="278"/>
        <end position="287"/>
    </location>
</feature>
<gene>
    <name evidence="5" type="ORF">M427DRAFT_132703</name>
</gene>
<dbReference type="InterPro" id="IPR013083">
    <property type="entry name" value="Znf_RING/FYVE/PHD"/>
</dbReference>
<dbReference type="Gene3D" id="3.30.40.10">
    <property type="entry name" value="Zinc/RING finger domain, C3HC4 (zinc finger)"/>
    <property type="match status" value="1"/>
</dbReference>
<evidence type="ECO:0000256" key="2">
    <source>
        <dbReference type="SAM" id="MobiDB-lite"/>
    </source>
</evidence>
<sequence>MNYFSFFFGNFNNISRASRVMLACSVVIMIAQIVISIVTLILTASQPCDQPLRLFIALYATRVALSVPLVIYQHLHPRPRRVSPGRQGGATAVREGPSIPRPVAVGPQGVAEAAVRGARRGLQDSAEEPGGGGNLSHAEMGLPDGVLPIAGAAVAAAGPQPHDWSPVVDRLKSFLDLLSTVLFLAANFWVFGSRTCRVTAPTLYWTGFSWVIWGWIVVGVPIGVCASIIFCLPCVLLLMRTLRLSTPLGPGLGGMGAGEDVIKKLPEVRYRRAASRPPGDHGPRVEEQPQPQRGMELKIEQSGVGEARLESNAGAAASDASTSKGLLSPPELPAPASSSNAHRSISHSRESSRGSDGALHPPGTPSVKSRASGSLEHLLQDVEMPLEPPAMSSGALNSNSPVPSDARSSVSSTRPNPPPSTSNPNPSVQSVAAPSIARAVPSIPSALRRAGLLPLPPRPTVYLDDDDAVCVICLMAYEDGEVLKRLWCGHHFHTECVAEWLRHNKTCPLCVRDVTVGPMTPGELVGANLGRG</sequence>
<dbReference type="GO" id="GO:0008270">
    <property type="term" value="F:zinc ion binding"/>
    <property type="evidence" value="ECO:0007669"/>
    <property type="project" value="UniProtKB-KW"/>
</dbReference>
<keyword evidence="3" id="KW-0812">Transmembrane</keyword>
<feature type="transmembrane region" description="Helical" evidence="3">
    <location>
        <begin position="212"/>
        <end position="238"/>
    </location>
</feature>
<keyword evidence="1" id="KW-0479">Metal-binding</keyword>
<dbReference type="PANTHER" id="PTHR46225">
    <property type="entry name" value="C3H4 TYPE ZINC FINGER PROTEIN"/>
    <property type="match status" value="1"/>
</dbReference>
<dbReference type="PROSITE" id="PS50089">
    <property type="entry name" value="ZF_RING_2"/>
    <property type="match status" value="1"/>
</dbReference>
<dbReference type="SUPFAM" id="SSF57850">
    <property type="entry name" value="RING/U-box"/>
    <property type="match status" value="1"/>
</dbReference>
<dbReference type="OrthoDB" id="8062037at2759"/>
<dbReference type="Proteomes" id="UP000070544">
    <property type="component" value="Unassembled WGS sequence"/>
</dbReference>
<dbReference type="InterPro" id="IPR001841">
    <property type="entry name" value="Znf_RING"/>
</dbReference>
<keyword evidence="1" id="KW-0863">Zinc-finger</keyword>
<dbReference type="PANTHER" id="PTHR46225:SF19">
    <property type="entry name" value="RING-TYPE DOMAIN-CONTAINING PROTEIN"/>
    <property type="match status" value="1"/>
</dbReference>
<feature type="region of interest" description="Disordered" evidence="2">
    <location>
        <begin position="310"/>
        <end position="373"/>
    </location>
</feature>
<proteinExistence type="predicted"/>
<feature type="transmembrane region" description="Helical" evidence="3">
    <location>
        <begin position="20"/>
        <end position="42"/>
    </location>
</feature>
<name>A0A139ANL0_GONPJ</name>
<accession>A0A139ANL0</accession>
<evidence type="ECO:0000313" key="6">
    <source>
        <dbReference type="Proteomes" id="UP000070544"/>
    </source>
</evidence>
<evidence type="ECO:0000259" key="4">
    <source>
        <dbReference type="PROSITE" id="PS50089"/>
    </source>
</evidence>
<dbReference type="OMA" id="YAMTERR"/>
<evidence type="ECO:0000256" key="3">
    <source>
        <dbReference type="SAM" id="Phobius"/>
    </source>
</evidence>